<feature type="domain" description="Fibronectin type-III" evidence="4">
    <location>
        <begin position="582"/>
        <end position="674"/>
    </location>
</feature>
<feature type="domain" description="Fibronectin type-III" evidence="4">
    <location>
        <begin position="774"/>
        <end position="865"/>
    </location>
</feature>
<dbReference type="PROSITE" id="PS50853">
    <property type="entry name" value="FN3"/>
    <property type="match status" value="4"/>
</dbReference>
<dbReference type="Pfam" id="PF00041">
    <property type="entry name" value="fn3"/>
    <property type="match status" value="3"/>
</dbReference>
<dbReference type="EMBL" id="JAUSVB010000001">
    <property type="protein sequence ID" value="MDQ0371896.1"/>
    <property type="molecule type" value="Genomic_DNA"/>
</dbReference>
<keyword evidence="3" id="KW-0119">Carbohydrate metabolism</keyword>
<dbReference type="InterPro" id="IPR050964">
    <property type="entry name" value="Striated_Muscle_Regulatory"/>
</dbReference>
<evidence type="ECO:0000313" key="5">
    <source>
        <dbReference type="EMBL" id="MDQ0371896.1"/>
    </source>
</evidence>
<dbReference type="SUPFAM" id="SSF49265">
    <property type="entry name" value="Fibronectin type III"/>
    <property type="match status" value="3"/>
</dbReference>
<name>A0ABU0E9G4_9CELL</name>
<keyword evidence="3" id="KW-0624">Polysaccharide degradation</keyword>
<dbReference type="PANTHER" id="PTHR13817:SF73">
    <property type="entry name" value="FIBRONECTIN TYPE-III DOMAIN-CONTAINING PROTEIN"/>
    <property type="match status" value="1"/>
</dbReference>
<feature type="domain" description="Fibronectin type-III" evidence="4">
    <location>
        <begin position="484"/>
        <end position="580"/>
    </location>
</feature>
<reference evidence="5 6" key="1">
    <citation type="submission" date="2023-07" db="EMBL/GenBank/DDBJ databases">
        <title>Sorghum-associated microbial communities from plants grown in Nebraska, USA.</title>
        <authorList>
            <person name="Schachtman D."/>
        </authorList>
    </citation>
    <scope>NUCLEOTIDE SEQUENCE [LARGE SCALE GENOMIC DNA]</scope>
    <source>
        <strain evidence="5 6">BE332</strain>
    </source>
</reference>
<gene>
    <name evidence="5" type="ORF">J2X26_000193</name>
</gene>
<organism evidence="5 6">
    <name type="scientific">Cellulomonas humilata</name>
    <dbReference type="NCBI Taxonomy" id="144055"/>
    <lineage>
        <taxon>Bacteria</taxon>
        <taxon>Bacillati</taxon>
        <taxon>Actinomycetota</taxon>
        <taxon>Actinomycetes</taxon>
        <taxon>Micrococcales</taxon>
        <taxon>Cellulomonadaceae</taxon>
        <taxon>Cellulomonas</taxon>
    </lineage>
</organism>
<evidence type="ECO:0000256" key="2">
    <source>
        <dbReference type="ARBA" id="ARBA00023295"/>
    </source>
</evidence>
<keyword evidence="2" id="KW-0326">Glycosidase</keyword>
<comment type="caution">
    <text evidence="5">The sequence shown here is derived from an EMBL/GenBank/DDBJ whole genome shotgun (WGS) entry which is preliminary data.</text>
</comment>
<accession>A0ABU0E9G4</accession>
<dbReference type="InterPro" id="IPR013783">
    <property type="entry name" value="Ig-like_fold"/>
</dbReference>
<sequence length="1062" mass="106075">MTAPLAGAFAAPVVDGGSAPTPVYVEQAAPVAVGSNVTVTGGTSYAGQFVEFSVDAGDTSDVLSLLTSSSPVVAAGVVSVVGGSVYLGNGTSADPVGSVDPSLDGTSGQPLRVNFTSAFDNAGFESSDLTGWTAINNRIDLGVTSIAGFVAADTSTYPGNTPNQDNNAPMFPGSYTSTVTTSASEGSYALELTSSGMTTAQGCDVVHGPGVYTAPFQAAAGDKIYFDWRAYAGDDNYHVFGYIVDTNGVQTEVLDSTGPGTTPWASQETVIPTAGTYRFVFVAGTHDATCGLAAGASLQIDNVRVYGTKATDDVAQQVARLLAYSNTSDTPPASRTITILADSSSQGSGSGQVTVNITPVDDGPTLVAPSTDTFTNSEGAQTYANATGTLAATDPEGDPITYGLDGGVAQAATIGGVSYTHALVGTYGTARVDDVTGQYVFVPDASAIDARLVDDADSFTVTASSLGITSTASYTIAISVPDTAPGTPTALAATPGPEQIALTWTAPVWLGGSAIEGYVIESSTDGVLWTTLTDTGTDATSYTATGLTNGDAVSFRFSARNATGTGTASTPVTATPVDVAVAPTDLVALPGNHRVDLTWTAPTDTGGTPLTGYQIESSTDGTTWTTVVADTGSTATAFTATGLANGIPVSFRVSAFNAVGAGPAGVPTTATPRTIPDAPVNLAATPGNEVVTLTWAAPVDDGGAPVTGYRVESSTDATTWTTVVADTASTSPTYTVTSLANGTPVSFRVAAVNEAGAGAYSTVETATPRTTPGAPTITTVVGGNRTLTVSFQPPVNDGGADVTTYDYSLDGGTTWTRRSTGGAASPLVIGGLVNGVPVQVVLRAVNEAGHGPASASVSGTPVLQPILAPGILSPVSPAPAPGTSVLVVDGQLRPVTVTTTGGAFNLVGNGFTMQMRALNADGSLVPLDSSGRIVVGQSGLIQASGTGFKPGSAIDVWLLGTDILLGQVTVGDDGAFVARFDLPDGLAVGAHTVQVNGVSVDGEVRSVSTGVVVLADAPVATSAPLAATGADLGSTLLMVALLLAAGTSALAASRIRRHGSQH</sequence>
<evidence type="ECO:0000259" key="4">
    <source>
        <dbReference type="PROSITE" id="PS50853"/>
    </source>
</evidence>
<evidence type="ECO:0000256" key="1">
    <source>
        <dbReference type="ARBA" id="ARBA00022737"/>
    </source>
</evidence>
<proteinExistence type="predicted"/>
<feature type="domain" description="Fibronectin type-III" evidence="4">
    <location>
        <begin position="675"/>
        <end position="773"/>
    </location>
</feature>
<dbReference type="CDD" id="cd00063">
    <property type="entry name" value="FN3"/>
    <property type="match status" value="4"/>
</dbReference>
<dbReference type="InterPro" id="IPR036116">
    <property type="entry name" value="FN3_sf"/>
</dbReference>
<dbReference type="RefSeq" id="WP_307489044.1">
    <property type="nucleotide sequence ID" value="NZ_JAUSVB010000001.1"/>
</dbReference>
<dbReference type="SMART" id="SM00060">
    <property type="entry name" value="FN3"/>
    <property type="match status" value="4"/>
</dbReference>
<dbReference type="InterPro" id="IPR003961">
    <property type="entry name" value="FN3_dom"/>
</dbReference>
<evidence type="ECO:0000256" key="3">
    <source>
        <dbReference type="ARBA" id="ARBA00023326"/>
    </source>
</evidence>
<keyword evidence="6" id="KW-1185">Reference proteome</keyword>
<keyword evidence="2" id="KW-0378">Hydrolase</keyword>
<protein>
    <recommendedName>
        <fullName evidence="4">Fibronectin type-III domain-containing protein</fullName>
    </recommendedName>
</protein>
<dbReference type="Gene3D" id="2.60.40.10">
    <property type="entry name" value="Immunoglobulins"/>
    <property type="match status" value="4"/>
</dbReference>
<keyword evidence="1" id="KW-0677">Repeat</keyword>
<dbReference type="PANTHER" id="PTHR13817">
    <property type="entry name" value="TITIN"/>
    <property type="match status" value="1"/>
</dbReference>
<evidence type="ECO:0000313" key="6">
    <source>
        <dbReference type="Proteomes" id="UP001239626"/>
    </source>
</evidence>
<dbReference type="Proteomes" id="UP001239626">
    <property type="component" value="Unassembled WGS sequence"/>
</dbReference>